<gene>
    <name evidence="1" type="ORF">SAMN05421743_102144</name>
</gene>
<name>A0A1H3XG54_9BACI</name>
<dbReference type="AlphaFoldDB" id="A0A1H3XG54"/>
<protein>
    <submittedName>
        <fullName evidence="1">Uncharacterized protein</fullName>
    </submittedName>
</protein>
<proteinExistence type="predicted"/>
<keyword evidence="2" id="KW-1185">Reference proteome</keyword>
<organism evidence="1 2">
    <name type="scientific">Thalassobacillus cyri</name>
    <dbReference type="NCBI Taxonomy" id="571932"/>
    <lineage>
        <taxon>Bacteria</taxon>
        <taxon>Bacillati</taxon>
        <taxon>Bacillota</taxon>
        <taxon>Bacilli</taxon>
        <taxon>Bacillales</taxon>
        <taxon>Bacillaceae</taxon>
        <taxon>Thalassobacillus</taxon>
    </lineage>
</organism>
<reference evidence="1 2" key="1">
    <citation type="submission" date="2016-10" db="EMBL/GenBank/DDBJ databases">
        <authorList>
            <person name="de Groot N.N."/>
        </authorList>
    </citation>
    <scope>NUCLEOTIDE SEQUENCE [LARGE SCALE GENOMIC DNA]</scope>
    <source>
        <strain evidence="1 2">CCM7597</strain>
    </source>
</reference>
<evidence type="ECO:0000313" key="2">
    <source>
        <dbReference type="Proteomes" id="UP000198584"/>
    </source>
</evidence>
<dbReference type="EMBL" id="FNQR01000002">
    <property type="protein sequence ID" value="SDZ98405.1"/>
    <property type="molecule type" value="Genomic_DNA"/>
</dbReference>
<dbReference type="Proteomes" id="UP000198584">
    <property type="component" value="Unassembled WGS sequence"/>
</dbReference>
<sequence length="45" mass="5221">MEAVFMIQMDYKKDIAIYDEIEEQVLEMSDAITYAIVKQFPGVFG</sequence>
<evidence type="ECO:0000313" key="1">
    <source>
        <dbReference type="EMBL" id="SDZ98405.1"/>
    </source>
</evidence>
<accession>A0A1H3XG54</accession>